<evidence type="ECO:0000313" key="2">
    <source>
        <dbReference type="Proteomes" id="UP001216189"/>
    </source>
</evidence>
<dbReference type="InterPro" id="IPR011664">
    <property type="entry name" value="Abi_system_AbiD/AbiF-like"/>
</dbReference>
<dbReference type="Pfam" id="PF07751">
    <property type="entry name" value="Abi_2"/>
    <property type="match status" value="1"/>
</dbReference>
<dbReference type="RefSeq" id="WP_123011671.1">
    <property type="nucleotide sequence ID" value="NZ_JARBFT010000028.1"/>
</dbReference>
<name>A0ABT5V4C6_9VIBR</name>
<comment type="caution">
    <text evidence="1">The sequence shown here is derived from an EMBL/GenBank/DDBJ whole genome shotgun (WGS) entry which is preliminary data.</text>
</comment>
<organism evidence="1 2">
    <name type="scientific">Vibrio chanodichtyis</name>
    <dbReference type="NCBI Taxonomy" id="3027932"/>
    <lineage>
        <taxon>Bacteria</taxon>
        <taxon>Pseudomonadati</taxon>
        <taxon>Pseudomonadota</taxon>
        <taxon>Gammaproteobacteria</taxon>
        <taxon>Vibrionales</taxon>
        <taxon>Vibrionaceae</taxon>
        <taxon>Vibrio</taxon>
    </lineage>
</organism>
<accession>A0ABT5V4C6</accession>
<dbReference type="EMBL" id="JARBFT010000028">
    <property type="protein sequence ID" value="MDE1516062.1"/>
    <property type="molecule type" value="Genomic_DNA"/>
</dbReference>
<gene>
    <name evidence="1" type="ORF">PUN32_13790</name>
</gene>
<sequence>MAKQTEIKKQHYNKSTMSPQSLLDKLKQRGLVIPDENAALNALKFIGYFRLRGYCYPFYQMTQERKPLPVLPKTFIEGTTFDDIVSLYEFDRRVRLLIIEEIQKVEVGLRTCISEHMANSHGPHWFMNLAVLSPTFEYDGFHARIKDAKELFISHYYDNYQSPSLPPSWMITEVLTFGTWSRLYADLFLSDQKAIAKQFDVKSGEVMGSWFHCLSHLRNLCAHHNRVWNRSFQVFMPRDTKELKEHMTRKNTLYSRLCVIKHLSDQVSVSNGLTERLLSLLESAPKVVTLEQMGFLEGWQEHTLWAPKES</sequence>
<evidence type="ECO:0000313" key="1">
    <source>
        <dbReference type="EMBL" id="MDE1516062.1"/>
    </source>
</evidence>
<proteinExistence type="predicted"/>
<protein>
    <submittedName>
        <fullName evidence="1">Abi family protein</fullName>
    </submittedName>
</protein>
<keyword evidence="2" id="KW-1185">Reference proteome</keyword>
<reference evidence="1 2" key="1">
    <citation type="submission" date="2023-02" db="EMBL/GenBank/DDBJ databases">
        <title>Vibrio intestini sp. nov., a close relative of Vibrio cholerae isolated from the intestine of Healthy Culter dabryi.</title>
        <authorList>
            <person name="Wu N."/>
        </authorList>
    </citation>
    <scope>NUCLEOTIDE SEQUENCE [LARGE SCALE GENOMIC DNA]</scope>
    <source>
        <strain evidence="1 2">DSL-7</strain>
    </source>
</reference>
<dbReference type="Proteomes" id="UP001216189">
    <property type="component" value="Unassembled WGS sequence"/>
</dbReference>